<dbReference type="InterPro" id="IPR000515">
    <property type="entry name" value="MetI-like"/>
</dbReference>
<keyword evidence="3" id="KW-1003">Cell membrane</keyword>
<comment type="caution">
    <text evidence="9">The sequence shown here is derived from an EMBL/GenBank/DDBJ whole genome shotgun (WGS) entry which is preliminary data.</text>
</comment>
<feature type="transmembrane region" description="Helical" evidence="7">
    <location>
        <begin position="182"/>
        <end position="205"/>
    </location>
</feature>
<evidence type="ECO:0000259" key="8">
    <source>
        <dbReference type="PROSITE" id="PS50928"/>
    </source>
</evidence>
<dbReference type="CDD" id="cd06261">
    <property type="entry name" value="TM_PBP2"/>
    <property type="match status" value="1"/>
</dbReference>
<dbReference type="GO" id="GO:0005886">
    <property type="term" value="C:plasma membrane"/>
    <property type="evidence" value="ECO:0007669"/>
    <property type="project" value="UniProtKB-SubCell"/>
</dbReference>
<evidence type="ECO:0000313" key="9">
    <source>
        <dbReference type="EMBL" id="TDF98948.1"/>
    </source>
</evidence>
<keyword evidence="5 7" id="KW-1133">Transmembrane helix</keyword>
<feature type="transmembrane region" description="Helical" evidence="7">
    <location>
        <begin position="141"/>
        <end position="161"/>
    </location>
</feature>
<evidence type="ECO:0000256" key="3">
    <source>
        <dbReference type="ARBA" id="ARBA00022475"/>
    </source>
</evidence>
<dbReference type="GO" id="GO:0055085">
    <property type="term" value="P:transmembrane transport"/>
    <property type="evidence" value="ECO:0007669"/>
    <property type="project" value="InterPro"/>
</dbReference>
<keyword evidence="6 7" id="KW-0472">Membrane</keyword>
<dbReference type="Gene3D" id="1.10.3720.10">
    <property type="entry name" value="MetI-like"/>
    <property type="match status" value="1"/>
</dbReference>
<comment type="similarity">
    <text evidence="7">Belongs to the binding-protein-dependent transport system permease family.</text>
</comment>
<reference evidence="9 10" key="1">
    <citation type="submission" date="2019-03" db="EMBL/GenBank/DDBJ databases">
        <title>This is whole genome sequence of Paenibacillus sp MS74 strain.</title>
        <authorList>
            <person name="Trinh H.N."/>
        </authorList>
    </citation>
    <scope>NUCLEOTIDE SEQUENCE [LARGE SCALE GENOMIC DNA]</scope>
    <source>
        <strain evidence="9 10">MS74</strain>
    </source>
</reference>
<feature type="transmembrane region" description="Helical" evidence="7">
    <location>
        <begin position="78"/>
        <end position="97"/>
    </location>
</feature>
<dbReference type="PROSITE" id="PS50928">
    <property type="entry name" value="ABC_TM1"/>
    <property type="match status" value="1"/>
</dbReference>
<keyword evidence="2 7" id="KW-0813">Transport</keyword>
<feature type="transmembrane region" description="Helical" evidence="7">
    <location>
        <begin position="109"/>
        <end position="129"/>
    </location>
</feature>
<evidence type="ECO:0000313" key="10">
    <source>
        <dbReference type="Proteomes" id="UP000295636"/>
    </source>
</evidence>
<evidence type="ECO:0000256" key="2">
    <source>
        <dbReference type="ARBA" id="ARBA00022448"/>
    </source>
</evidence>
<sequence length="292" mass="32806">MNAGRWASRLFDVLTNSWLLLVVVATIYPFLHVASVSISEVNAVLEKRVTFFPIGFDTTAYKAVLDNSFLWTSYGNTVMYTLIGTAVNLVLTTLMAYALSKRSLYGRGFFTVLVVFTMFFHGGVIPNYLIVRELGLINSMWAVILPVAVSTWNLMIMRTFFQEFPSELEEAAIMDGCNPLQVLLRIVVPLSKPILLTIMLFYAVWHWNSYFLPLVYLNDKAKYPLQILLQQILISDSTSFAEANASIDPSKLIISDSIKYATIVVAIAPIVMVYPFIQKYFVKGAMMGSVKG</sequence>
<evidence type="ECO:0000256" key="6">
    <source>
        <dbReference type="ARBA" id="ARBA00023136"/>
    </source>
</evidence>
<organism evidence="9 10">
    <name type="scientific">Paenibacillus piri</name>
    <dbReference type="NCBI Taxonomy" id="2547395"/>
    <lineage>
        <taxon>Bacteria</taxon>
        <taxon>Bacillati</taxon>
        <taxon>Bacillota</taxon>
        <taxon>Bacilli</taxon>
        <taxon>Bacillales</taxon>
        <taxon>Paenibacillaceae</taxon>
        <taxon>Paenibacillus</taxon>
    </lineage>
</organism>
<dbReference type="Pfam" id="PF00528">
    <property type="entry name" value="BPD_transp_1"/>
    <property type="match status" value="1"/>
</dbReference>
<dbReference type="PANTHER" id="PTHR43744">
    <property type="entry name" value="ABC TRANSPORTER PERMEASE PROTEIN MG189-RELATED-RELATED"/>
    <property type="match status" value="1"/>
</dbReference>
<proteinExistence type="inferred from homology"/>
<gene>
    <name evidence="9" type="ORF">E1757_09230</name>
</gene>
<feature type="transmembrane region" description="Helical" evidence="7">
    <location>
        <begin position="258"/>
        <end position="277"/>
    </location>
</feature>
<feature type="domain" description="ABC transmembrane type-1" evidence="8">
    <location>
        <begin position="74"/>
        <end position="271"/>
    </location>
</feature>
<dbReference type="AlphaFoldDB" id="A0A4R5KV08"/>
<keyword evidence="4 7" id="KW-0812">Transmembrane</keyword>
<evidence type="ECO:0000256" key="5">
    <source>
        <dbReference type="ARBA" id="ARBA00022989"/>
    </source>
</evidence>
<evidence type="ECO:0000256" key="4">
    <source>
        <dbReference type="ARBA" id="ARBA00022692"/>
    </source>
</evidence>
<protein>
    <submittedName>
        <fullName evidence="9">Carbohydrate ABC transporter permease</fullName>
    </submittedName>
</protein>
<evidence type="ECO:0000256" key="1">
    <source>
        <dbReference type="ARBA" id="ARBA00004651"/>
    </source>
</evidence>
<dbReference type="OrthoDB" id="9810086at2"/>
<dbReference type="SUPFAM" id="SSF161098">
    <property type="entry name" value="MetI-like"/>
    <property type="match status" value="1"/>
</dbReference>
<dbReference type="EMBL" id="SMRT01000003">
    <property type="protein sequence ID" value="TDF98948.1"/>
    <property type="molecule type" value="Genomic_DNA"/>
</dbReference>
<dbReference type="Proteomes" id="UP000295636">
    <property type="component" value="Unassembled WGS sequence"/>
</dbReference>
<accession>A0A4R5KV08</accession>
<name>A0A4R5KV08_9BACL</name>
<evidence type="ECO:0000256" key="7">
    <source>
        <dbReference type="RuleBase" id="RU363032"/>
    </source>
</evidence>
<keyword evidence="10" id="KW-1185">Reference proteome</keyword>
<comment type="subcellular location">
    <subcellularLocation>
        <location evidence="1 7">Cell membrane</location>
        <topology evidence="1 7">Multi-pass membrane protein</topology>
    </subcellularLocation>
</comment>
<dbReference type="InterPro" id="IPR035906">
    <property type="entry name" value="MetI-like_sf"/>
</dbReference>
<dbReference type="PANTHER" id="PTHR43744:SF9">
    <property type="entry name" value="POLYGALACTURONAN_RHAMNOGALACTURONAN TRANSPORT SYSTEM PERMEASE PROTEIN YTCP"/>
    <property type="match status" value="1"/>
</dbReference>
<feature type="transmembrane region" description="Helical" evidence="7">
    <location>
        <begin position="12"/>
        <end position="31"/>
    </location>
</feature>